<dbReference type="RefSeq" id="WP_096918898.1">
    <property type="nucleotide sequence ID" value="NZ_CP029487.1"/>
</dbReference>
<dbReference type="PIRSF" id="PIRSF033722">
    <property type="entry name" value="DnaD_CA_C3587_prd"/>
    <property type="match status" value="1"/>
</dbReference>
<comment type="similarity">
    <text evidence="1">Belongs to the DnaB/DnaD family.</text>
</comment>
<dbReference type="NCBIfam" id="TIGR01446">
    <property type="entry name" value="DnaD_dom"/>
    <property type="match status" value="1"/>
</dbReference>
<dbReference type="Gene3D" id="1.10.10.630">
    <property type="entry name" value="DnaD domain-like"/>
    <property type="match status" value="2"/>
</dbReference>
<dbReference type="InterPro" id="IPR017019">
    <property type="entry name" value="DNA_replication_prd_bac"/>
</dbReference>
<dbReference type="InterPro" id="IPR053162">
    <property type="entry name" value="DnaD"/>
</dbReference>
<dbReference type="SUPFAM" id="SSF158499">
    <property type="entry name" value="DnaD domain-like"/>
    <property type="match status" value="2"/>
</dbReference>
<organism evidence="3 4">
    <name type="scientific">Eubacterium maltosivorans</name>
    <dbReference type="NCBI Taxonomy" id="2041044"/>
    <lineage>
        <taxon>Bacteria</taxon>
        <taxon>Bacillati</taxon>
        <taxon>Bacillota</taxon>
        <taxon>Clostridia</taxon>
        <taxon>Eubacteriales</taxon>
        <taxon>Eubacteriaceae</taxon>
        <taxon>Eubacterium</taxon>
    </lineage>
</organism>
<name>A0A4P9CAC1_EUBML</name>
<dbReference type="PANTHER" id="PTHR37293">
    <property type="entry name" value="PHAGE REPLICATION PROTEIN-RELATED"/>
    <property type="match status" value="1"/>
</dbReference>
<evidence type="ECO:0000256" key="1">
    <source>
        <dbReference type="ARBA" id="ARBA00093462"/>
    </source>
</evidence>
<evidence type="ECO:0000313" key="4">
    <source>
        <dbReference type="Proteomes" id="UP000218387"/>
    </source>
</evidence>
<dbReference type="InterPro" id="IPR006343">
    <property type="entry name" value="DnaB/C_C"/>
</dbReference>
<dbReference type="Pfam" id="PF07261">
    <property type="entry name" value="DnaB_2"/>
    <property type="match status" value="2"/>
</dbReference>
<evidence type="ECO:0000259" key="2">
    <source>
        <dbReference type="Pfam" id="PF07261"/>
    </source>
</evidence>
<keyword evidence="4" id="KW-1185">Reference proteome</keyword>
<dbReference type="EMBL" id="CP029487">
    <property type="protein sequence ID" value="QCT72403.1"/>
    <property type="molecule type" value="Genomic_DNA"/>
</dbReference>
<dbReference type="Proteomes" id="UP000218387">
    <property type="component" value="Chromosome"/>
</dbReference>
<evidence type="ECO:0000313" key="3">
    <source>
        <dbReference type="EMBL" id="QCT72403.1"/>
    </source>
</evidence>
<reference evidence="3 4" key="1">
    <citation type="submission" date="2018-05" db="EMBL/GenBank/DDBJ databases">
        <title>Genome comparison of Eubacterium sp.</title>
        <authorList>
            <person name="Feng Y."/>
            <person name="Sanchez-Andrea I."/>
            <person name="Stams A.J.M."/>
            <person name="De Vos W.M."/>
        </authorList>
    </citation>
    <scope>NUCLEOTIDE SEQUENCE [LARGE SCALE GENOMIC DNA]</scope>
    <source>
        <strain evidence="3 4">YI</strain>
    </source>
</reference>
<gene>
    <name evidence="3" type="ORF">CPZ25_014035</name>
</gene>
<dbReference type="InterPro" id="IPR034829">
    <property type="entry name" value="DnaD-like_sf"/>
</dbReference>
<feature type="domain" description="DnaB/C C-terminal" evidence="2">
    <location>
        <begin position="246"/>
        <end position="299"/>
    </location>
</feature>
<protein>
    <submittedName>
        <fullName evidence="3">DnaD domain protein</fullName>
    </submittedName>
</protein>
<feature type="domain" description="DnaB/C C-terminal" evidence="2">
    <location>
        <begin position="145"/>
        <end position="219"/>
    </location>
</feature>
<sequence length="339" mass="39866">MNQFKFIIDNDNMAMTPVENIFINHYMPQARGDYVKVYLFGLKHCFNQSLEPIDNLALSKLFDLTEGDVIKAWEYWEKEGILSLEYVGTKDVIVTYYNISAKLMSHHTKAEAETKKTETSQKQDPDSMEARVAHMYSKIQQMYGSRTITQKETQMFKNWITEYHFTPEVVILLVEYSMNLIGKKEKPFTAKQIINYLKSVAEGWYKAGIREATEADAYIRKSAGEQKLVYDVFKYLGLRRAPIAWEKEMVIRWADEYRFDMDIITAAMQRSSKQDIRYIDAILKRWFQKGYTSLEEINAEPKKGYHQSKGDVVISDDRKKVYEELDQLDEAWLWSDDNE</sequence>
<proteinExistence type="inferred from homology"/>
<dbReference type="KEGG" id="emt:CPZ25_014035"/>
<dbReference type="PANTHER" id="PTHR37293:SF5">
    <property type="entry name" value="DNA REPLICATION PROTEIN"/>
    <property type="match status" value="1"/>
</dbReference>
<dbReference type="AlphaFoldDB" id="A0A4P9CAC1"/>
<accession>A0A4P9CAC1</accession>